<dbReference type="InterPro" id="IPR029071">
    <property type="entry name" value="Ubiquitin-like_domsf"/>
</dbReference>
<dbReference type="SUPFAM" id="SSF54236">
    <property type="entry name" value="Ubiquitin-like"/>
    <property type="match status" value="1"/>
</dbReference>
<feature type="domain" description="Ubiquitin-like" evidence="1">
    <location>
        <begin position="54"/>
        <end position="109"/>
    </location>
</feature>
<name>A0AA41S4J8_PAPNU</name>
<dbReference type="InterPro" id="IPR022617">
    <property type="entry name" value="Rad60/SUMO-like_dom"/>
</dbReference>
<evidence type="ECO:0000313" key="3">
    <source>
        <dbReference type="Proteomes" id="UP001177140"/>
    </source>
</evidence>
<reference evidence="2" key="1">
    <citation type="submission" date="2022-03" db="EMBL/GenBank/DDBJ databases">
        <title>A functionally conserved STORR gene fusion in Papaver species that diverged 16.8 million years ago.</title>
        <authorList>
            <person name="Catania T."/>
        </authorList>
    </citation>
    <scope>NUCLEOTIDE SEQUENCE</scope>
    <source>
        <strain evidence="2">S-191538</strain>
    </source>
</reference>
<gene>
    <name evidence="2" type="ORF">MKW94_000139</name>
</gene>
<dbReference type="PANTHER" id="PTHR10562">
    <property type="entry name" value="SMALL UBIQUITIN-RELATED MODIFIER"/>
    <property type="match status" value="1"/>
</dbReference>
<dbReference type="InterPro" id="IPR000626">
    <property type="entry name" value="Ubiquitin-like_dom"/>
</dbReference>
<evidence type="ECO:0000259" key="1">
    <source>
        <dbReference type="PROSITE" id="PS50053"/>
    </source>
</evidence>
<dbReference type="Pfam" id="PF11976">
    <property type="entry name" value="Rad60-SLD"/>
    <property type="match status" value="1"/>
</dbReference>
<dbReference type="EMBL" id="JAJJMA010080214">
    <property type="protein sequence ID" value="MCL7028496.1"/>
    <property type="molecule type" value="Genomic_DNA"/>
</dbReference>
<dbReference type="Proteomes" id="UP001177140">
    <property type="component" value="Unassembled WGS sequence"/>
</dbReference>
<dbReference type="AlphaFoldDB" id="A0AA41S4J8"/>
<proteinExistence type="predicted"/>
<evidence type="ECO:0000313" key="2">
    <source>
        <dbReference type="EMBL" id="MCL7028496.1"/>
    </source>
</evidence>
<dbReference type="Gene3D" id="3.10.20.90">
    <property type="entry name" value="Phosphatidylinositol 3-kinase Catalytic Subunit, Chain A, domain 1"/>
    <property type="match status" value="1"/>
</dbReference>
<dbReference type="PROSITE" id="PS50053">
    <property type="entry name" value="UBIQUITIN_2"/>
    <property type="match status" value="1"/>
</dbReference>
<accession>A0AA41S4J8</accession>
<comment type="caution">
    <text evidence="2">The sequence shown here is derived from an EMBL/GenBank/DDBJ whole genome shotgun (WGS) entry which is preliminary data.</text>
</comment>
<keyword evidence="3" id="KW-1185">Reference proteome</keyword>
<protein>
    <recommendedName>
        <fullName evidence="1">Ubiquitin-like domain-containing protein</fullName>
    </recommendedName>
</protein>
<sequence>MGFGLRNRTLSSNMAGVVVPVAESSSSRRINIIISGIYRCEADVCFRIKIDTPLRKLINAYCELKNLHYDSSTIYFIYNRTHIKPENTSQELGIEDGSEIHVMMIQTGGGYGRSHKM</sequence>
<organism evidence="2 3">
    <name type="scientific">Papaver nudicaule</name>
    <name type="common">Iceland poppy</name>
    <dbReference type="NCBI Taxonomy" id="74823"/>
    <lineage>
        <taxon>Eukaryota</taxon>
        <taxon>Viridiplantae</taxon>
        <taxon>Streptophyta</taxon>
        <taxon>Embryophyta</taxon>
        <taxon>Tracheophyta</taxon>
        <taxon>Spermatophyta</taxon>
        <taxon>Magnoliopsida</taxon>
        <taxon>Ranunculales</taxon>
        <taxon>Papaveraceae</taxon>
        <taxon>Papaveroideae</taxon>
        <taxon>Papaver</taxon>
    </lineage>
</organism>